<dbReference type="AlphaFoldDB" id="A0A177CZX8"/>
<proteinExistence type="predicted"/>
<accession>A0A177CZX8</accession>
<sequence>MTHWVFTQGWRPIFSIYIQNGQSTPTNSVMVYRLASVAFIPNVSFRREPGSIPGNGKSSFLPQPLHIYVNTPSFWFCQVASGRLLLNYHVQLRSRVVVSIVRTIHADMCSSFVHLMHVITREALVKLYLLFSYHAWSRHNNAQSSLNRFIYDSSNVKKGDGPFTIFG</sequence>
<dbReference type="GeneID" id="28767122"/>
<gene>
    <name evidence="1" type="ORF">CC84DRAFT_122839</name>
</gene>
<dbReference type="EMBL" id="KV441548">
    <property type="protein sequence ID" value="OAG12420.1"/>
    <property type="molecule type" value="Genomic_DNA"/>
</dbReference>
<dbReference type="InParanoid" id="A0A177CZX8"/>
<protein>
    <submittedName>
        <fullName evidence="1">Uncharacterized protein</fullName>
    </submittedName>
</protein>
<organism evidence="1 2">
    <name type="scientific">Paraphaeosphaeria sporulosa</name>
    <dbReference type="NCBI Taxonomy" id="1460663"/>
    <lineage>
        <taxon>Eukaryota</taxon>
        <taxon>Fungi</taxon>
        <taxon>Dikarya</taxon>
        <taxon>Ascomycota</taxon>
        <taxon>Pezizomycotina</taxon>
        <taxon>Dothideomycetes</taxon>
        <taxon>Pleosporomycetidae</taxon>
        <taxon>Pleosporales</taxon>
        <taxon>Massarineae</taxon>
        <taxon>Didymosphaeriaceae</taxon>
        <taxon>Paraphaeosphaeria</taxon>
    </lineage>
</organism>
<dbReference type="RefSeq" id="XP_018042785.1">
    <property type="nucleotide sequence ID" value="XM_018183636.1"/>
</dbReference>
<evidence type="ECO:0000313" key="1">
    <source>
        <dbReference type="EMBL" id="OAG12420.1"/>
    </source>
</evidence>
<name>A0A177CZX8_9PLEO</name>
<dbReference type="Proteomes" id="UP000077069">
    <property type="component" value="Unassembled WGS sequence"/>
</dbReference>
<reference evidence="1 2" key="1">
    <citation type="submission" date="2016-05" db="EMBL/GenBank/DDBJ databases">
        <title>Comparative analysis of secretome profiles of manganese(II)-oxidizing ascomycete fungi.</title>
        <authorList>
            <consortium name="DOE Joint Genome Institute"/>
            <person name="Zeiner C.A."/>
            <person name="Purvine S.O."/>
            <person name="Zink E.M."/>
            <person name="Wu S."/>
            <person name="Pasa-Tolic L."/>
            <person name="Chaput D.L."/>
            <person name="Haridas S."/>
            <person name="Grigoriev I.V."/>
            <person name="Santelli C.M."/>
            <person name="Hansel C.M."/>
        </authorList>
    </citation>
    <scope>NUCLEOTIDE SEQUENCE [LARGE SCALE GENOMIC DNA]</scope>
    <source>
        <strain evidence="1 2">AP3s5-JAC2a</strain>
    </source>
</reference>
<evidence type="ECO:0000313" key="2">
    <source>
        <dbReference type="Proteomes" id="UP000077069"/>
    </source>
</evidence>
<keyword evidence="2" id="KW-1185">Reference proteome</keyword>